<comment type="caution">
    <text evidence="1">The sequence shown here is derived from an EMBL/GenBank/DDBJ whole genome shotgun (WGS) entry which is preliminary data.</text>
</comment>
<name>A0ABS0LG61_9CORY</name>
<dbReference type="EMBL" id="JADQUG010000297">
    <property type="protein sequence ID" value="MBG9355567.1"/>
    <property type="molecule type" value="Genomic_DNA"/>
</dbReference>
<feature type="non-terminal residue" evidence="1">
    <location>
        <position position="1"/>
    </location>
</feature>
<protein>
    <submittedName>
        <fullName evidence="1">HNH endonuclease</fullName>
    </submittedName>
</protein>
<sequence length="49" mass="5311">AQCLCRHHHNVKTSRRVDCEIGAGGVVSWQIGDRTVVTTPEGGCQVFCV</sequence>
<keyword evidence="2" id="KW-1185">Reference proteome</keyword>
<keyword evidence="1" id="KW-0378">Hydrolase</keyword>
<organism evidence="1 2">
    <name type="scientific">Corynebacterium belfantii</name>
    <dbReference type="NCBI Taxonomy" id="2014537"/>
    <lineage>
        <taxon>Bacteria</taxon>
        <taxon>Bacillati</taxon>
        <taxon>Actinomycetota</taxon>
        <taxon>Actinomycetes</taxon>
        <taxon>Mycobacteriales</taxon>
        <taxon>Corynebacteriaceae</taxon>
        <taxon>Corynebacterium</taxon>
    </lineage>
</organism>
<keyword evidence="1" id="KW-0540">Nuclease</keyword>
<evidence type="ECO:0000313" key="2">
    <source>
        <dbReference type="Proteomes" id="UP000615580"/>
    </source>
</evidence>
<dbReference type="Proteomes" id="UP000615580">
    <property type="component" value="Unassembled WGS sequence"/>
</dbReference>
<keyword evidence="1" id="KW-0255">Endonuclease</keyword>
<accession>A0ABS0LG61</accession>
<evidence type="ECO:0000313" key="1">
    <source>
        <dbReference type="EMBL" id="MBG9355567.1"/>
    </source>
</evidence>
<dbReference type="GO" id="GO:0004519">
    <property type="term" value="F:endonuclease activity"/>
    <property type="evidence" value="ECO:0007669"/>
    <property type="project" value="UniProtKB-KW"/>
</dbReference>
<proteinExistence type="predicted"/>
<reference evidence="1 2" key="1">
    <citation type="journal article" date="2020" name="J. Clin. Microbiol.">
        <title>Assessing the Genetic Diversity of Austrian Corynebacterium diphtheriae Clinical Isolates, 2011-2019.</title>
        <authorList>
            <person name="Schaeffer J."/>
            <person name="Huhulescu S."/>
            <person name="Stoeger A."/>
            <person name="Allerberger F."/>
            <person name="Ruppitsch W."/>
        </authorList>
    </citation>
    <scope>NUCLEOTIDE SEQUENCE [LARGE SCALE GENOMIC DNA]</scope>
    <source>
        <strain evidence="1 2">04-17</strain>
    </source>
</reference>
<gene>
    <name evidence="1" type="ORF">I4J41_14235</name>
</gene>